<gene>
    <name evidence="3" type="ORF">UA45_10895</name>
</gene>
<feature type="signal peptide" evidence="1">
    <location>
        <begin position="1"/>
        <end position="22"/>
    </location>
</feature>
<dbReference type="InterPro" id="IPR012347">
    <property type="entry name" value="Ferritin-like"/>
</dbReference>
<dbReference type="InterPro" id="IPR005183">
    <property type="entry name" value="DUF305_CopM-like"/>
</dbReference>
<dbReference type="PATRIC" id="fig|582.24.peg.3433"/>
<reference evidence="3 4" key="1">
    <citation type="submission" date="2015-02" db="EMBL/GenBank/DDBJ databases">
        <title>Whole genome shotgun sequencing of cultured foodborne pathogen.</title>
        <authorList>
            <person name="Timme R."/>
            <person name="Allard M.W."/>
            <person name="Strain E."/>
            <person name="Evans P.S."/>
            <person name="Brown E."/>
        </authorList>
    </citation>
    <scope>NUCLEOTIDE SEQUENCE [LARGE SCALE GENOMIC DNA]</scope>
    <source>
        <strain evidence="3 4">GCSL-TSO-24</strain>
    </source>
</reference>
<dbReference type="Pfam" id="PF03713">
    <property type="entry name" value="DUF305"/>
    <property type="match status" value="1"/>
</dbReference>
<protein>
    <recommendedName>
        <fullName evidence="2">DUF305 domain-containing protein</fullName>
    </recommendedName>
</protein>
<evidence type="ECO:0000313" key="4">
    <source>
        <dbReference type="Proteomes" id="UP000032582"/>
    </source>
</evidence>
<dbReference type="AlphaFoldDB" id="A0A0D8LAF4"/>
<dbReference type="PANTHER" id="PTHR36933:SF1">
    <property type="entry name" value="SLL0788 PROTEIN"/>
    <property type="match status" value="1"/>
</dbReference>
<dbReference type="PANTHER" id="PTHR36933">
    <property type="entry name" value="SLL0788 PROTEIN"/>
    <property type="match status" value="1"/>
</dbReference>
<organism evidence="3 4">
    <name type="scientific">Morganella morganii</name>
    <name type="common">Proteus morganii</name>
    <dbReference type="NCBI Taxonomy" id="582"/>
    <lineage>
        <taxon>Bacteria</taxon>
        <taxon>Pseudomonadati</taxon>
        <taxon>Pseudomonadota</taxon>
        <taxon>Gammaproteobacteria</taxon>
        <taxon>Enterobacterales</taxon>
        <taxon>Morganellaceae</taxon>
        <taxon>Morganella</taxon>
    </lineage>
</organism>
<comment type="caution">
    <text evidence="3">The sequence shown here is derived from an EMBL/GenBank/DDBJ whole genome shotgun (WGS) entry which is preliminary data.</text>
</comment>
<accession>A0A0D8LAF4</accession>
<sequence length="124" mass="13676">MNHEKTLILTALLSGVMTFGAAANPVLLSGDMHAVTTPVQKELGDSMMRMHDDMAKTLSEQNADIAFAEGMIAHHKGAVEMAQIELKYGSDPEMRKLAQEIIDAQGPEIKQMQDWLKNNKPTKK</sequence>
<proteinExistence type="predicted"/>
<evidence type="ECO:0000313" key="3">
    <source>
        <dbReference type="EMBL" id="KJF77723.1"/>
    </source>
</evidence>
<name>A0A0D8LAF4_MORMO</name>
<evidence type="ECO:0000256" key="1">
    <source>
        <dbReference type="SAM" id="SignalP"/>
    </source>
</evidence>
<feature type="chain" id="PRO_5002332553" description="DUF305 domain-containing protein" evidence="1">
    <location>
        <begin position="23"/>
        <end position="124"/>
    </location>
</feature>
<evidence type="ECO:0000259" key="2">
    <source>
        <dbReference type="Pfam" id="PF03713"/>
    </source>
</evidence>
<dbReference type="EMBL" id="JZSH01000112">
    <property type="protein sequence ID" value="KJF77723.1"/>
    <property type="molecule type" value="Genomic_DNA"/>
</dbReference>
<dbReference type="Gene3D" id="1.20.1260.10">
    <property type="match status" value="1"/>
</dbReference>
<feature type="domain" description="DUF305" evidence="2">
    <location>
        <begin position="41"/>
        <end position="116"/>
    </location>
</feature>
<keyword evidence="1" id="KW-0732">Signal</keyword>
<dbReference type="Proteomes" id="UP000032582">
    <property type="component" value="Unassembled WGS sequence"/>
</dbReference>